<proteinExistence type="predicted"/>
<dbReference type="Proteomes" id="UP000800094">
    <property type="component" value="Unassembled WGS sequence"/>
</dbReference>
<gene>
    <name evidence="1" type="ORF">BU26DRAFT_517764</name>
</gene>
<dbReference type="OrthoDB" id="21573at2759"/>
<evidence type="ECO:0000313" key="2">
    <source>
        <dbReference type="Proteomes" id="UP000800094"/>
    </source>
</evidence>
<protein>
    <submittedName>
        <fullName evidence="1">Uncharacterized protein</fullName>
    </submittedName>
</protein>
<name>A0A6A6IKV4_9PLEO</name>
<dbReference type="AlphaFoldDB" id="A0A6A6IKV4"/>
<dbReference type="Gene3D" id="3.10.20.80">
    <property type="entry name" value="Translation initiation factor 3 (IF-3), N-terminal domain"/>
    <property type="match status" value="1"/>
</dbReference>
<accession>A0A6A6IKV4</accession>
<feature type="non-terminal residue" evidence="1">
    <location>
        <position position="172"/>
    </location>
</feature>
<reference evidence="1" key="1">
    <citation type="journal article" date="2020" name="Stud. Mycol.">
        <title>101 Dothideomycetes genomes: a test case for predicting lifestyles and emergence of pathogens.</title>
        <authorList>
            <person name="Haridas S."/>
            <person name="Albert R."/>
            <person name="Binder M."/>
            <person name="Bloem J."/>
            <person name="Labutti K."/>
            <person name="Salamov A."/>
            <person name="Andreopoulos B."/>
            <person name="Baker S."/>
            <person name="Barry K."/>
            <person name="Bills G."/>
            <person name="Bluhm B."/>
            <person name="Cannon C."/>
            <person name="Castanera R."/>
            <person name="Culley D."/>
            <person name="Daum C."/>
            <person name="Ezra D."/>
            <person name="Gonzalez J."/>
            <person name="Henrissat B."/>
            <person name="Kuo A."/>
            <person name="Liang C."/>
            <person name="Lipzen A."/>
            <person name="Lutzoni F."/>
            <person name="Magnuson J."/>
            <person name="Mondo S."/>
            <person name="Nolan M."/>
            <person name="Ohm R."/>
            <person name="Pangilinan J."/>
            <person name="Park H.-J."/>
            <person name="Ramirez L."/>
            <person name="Alfaro M."/>
            <person name="Sun H."/>
            <person name="Tritt A."/>
            <person name="Yoshinaga Y."/>
            <person name="Zwiers L.-H."/>
            <person name="Turgeon B."/>
            <person name="Goodwin S."/>
            <person name="Spatafora J."/>
            <person name="Crous P."/>
            <person name="Grigoriev I."/>
        </authorList>
    </citation>
    <scope>NUCLEOTIDE SEQUENCE</scope>
    <source>
        <strain evidence="1">CBS 122368</strain>
    </source>
</reference>
<organism evidence="1 2">
    <name type="scientific">Trematosphaeria pertusa</name>
    <dbReference type="NCBI Taxonomy" id="390896"/>
    <lineage>
        <taxon>Eukaryota</taxon>
        <taxon>Fungi</taxon>
        <taxon>Dikarya</taxon>
        <taxon>Ascomycota</taxon>
        <taxon>Pezizomycotina</taxon>
        <taxon>Dothideomycetes</taxon>
        <taxon>Pleosporomycetidae</taxon>
        <taxon>Pleosporales</taxon>
        <taxon>Massarineae</taxon>
        <taxon>Trematosphaeriaceae</taxon>
        <taxon>Trematosphaeria</taxon>
    </lineage>
</organism>
<sequence length="172" mass="19454">MPPLHLSSTSRALYRVFVAPNLPTARATPLRTRNVSLLPQTTVRSLVYKKKNVQRQALRDYYIFDAAIEATHINLVDQDGRFHSSVPINEALRSYNRVTHHLLQMSPGRVDDFGVPDPEHLPTCKIISKMDLRAQFNKKLDIERRKKKGQGAGPAPKNLELNWAIAGGDLKH</sequence>
<keyword evidence="2" id="KW-1185">Reference proteome</keyword>
<dbReference type="GO" id="GO:0003743">
    <property type="term" value="F:translation initiation factor activity"/>
    <property type="evidence" value="ECO:0007669"/>
    <property type="project" value="InterPro"/>
</dbReference>
<dbReference type="EMBL" id="ML987193">
    <property type="protein sequence ID" value="KAF2251016.1"/>
    <property type="molecule type" value="Genomic_DNA"/>
</dbReference>
<dbReference type="GeneID" id="54581986"/>
<evidence type="ECO:0000313" key="1">
    <source>
        <dbReference type="EMBL" id="KAF2251016.1"/>
    </source>
</evidence>
<dbReference type="RefSeq" id="XP_033686020.1">
    <property type="nucleotide sequence ID" value="XM_033828656.1"/>
</dbReference>
<dbReference type="InterPro" id="IPR036787">
    <property type="entry name" value="T_IF-3_N_sf"/>
</dbReference>